<accession>A0A022VRQ6</accession>
<proteinExistence type="predicted"/>
<name>A0A022VRQ6_TRIRU</name>
<evidence type="ECO:0000313" key="2">
    <source>
        <dbReference type="EMBL" id="EZF48443.1"/>
    </source>
</evidence>
<protein>
    <submittedName>
        <fullName evidence="2">Uncharacterized protein</fullName>
    </submittedName>
</protein>
<dbReference type="HOGENOM" id="CLU_122988_0_0_1"/>
<dbReference type="AlphaFoldDB" id="A0A022VRQ6"/>
<dbReference type="OrthoDB" id="10369478at2759"/>
<gene>
    <name evidence="2" type="ORF">H103_07925</name>
</gene>
<evidence type="ECO:0000256" key="1">
    <source>
        <dbReference type="SAM" id="MobiDB-lite"/>
    </source>
</evidence>
<sequence>MLSQLLCCLPLWKPISQDKSTDEDRPRGQYNNQQSKMNYKPKGNPTLGMAFGDAYTQEGRPSTLHSTSSPYIPTVTSCYRPDPPGLNGATFELAGDSKHYTIEEIVKDSALDRAVIEWNGGYETFMQVQRWIFADS</sequence>
<feature type="region of interest" description="Disordered" evidence="1">
    <location>
        <begin position="17"/>
        <end position="43"/>
    </location>
</feature>
<reference evidence="2" key="1">
    <citation type="submission" date="2014-02" db="EMBL/GenBank/DDBJ databases">
        <title>The Genome Sequence of Trichophyton rubrum (morphotype fischeri) CBS 288.86.</title>
        <authorList>
            <consortium name="The Broad Institute Genomics Platform"/>
            <person name="Cuomo C.A."/>
            <person name="White T.C."/>
            <person name="Graser Y."/>
            <person name="Martinez-Rossi N."/>
            <person name="Heitman J."/>
            <person name="Young S.K."/>
            <person name="Zeng Q."/>
            <person name="Gargeya S."/>
            <person name="Abouelleil A."/>
            <person name="Alvarado L."/>
            <person name="Chapman S.B."/>
            <person name="Gainer-Dewar J."/>
            <person name="Goldberg J."/>
            <person name="Griggs A."/>
            <person name="Gujja S."/>
            <person name="Hansen M."/>
            <person name="Howarth C."/>
            <person name="Imamovic A."/>
            <person name="Larimer J."/>
            <person name="Martinez D."/>
            <person name="Murphy C."/>
            <person name="Pearson M.D."/>
            <person name="Persinoti G."/>
            <person name="Poon T."/>
            <person name="Priest M."/>
            <person name="Roberts A.D."/>
            <person name="Saif S."/>
            <person name="Shea T.D."/>
            <person name="Sykes S.N."/>
            <person name="Wortman J."/>
            <person name="Nusbaum C."/>
            <person name="Birren B."/>
        </authorList>
    </citation>
    <scope>NUCLEOTIDE SEQUENCE [LARGE SCALE GENOMIC DNA]</scope>
    <source>
        <strain evidence="2">CBS 288.86</strain>
    </source>
</reference>
<dbReference type="EMBL" id="KK207928">
    <property type="protein sequence ID" value="EZF48443.1"/>
    <property type="molecule type" value="Genomic_DNA"/>
</dbReference>
<dbReference type="Proteomes" id="UP000023758">
    <property type="component" value="Unassembled WGS sequence"/>
</dbReference>
<organism evidence="2">
    <name type="scientific">Trichophyton rubrum CBS 288.86</name>
    <dbReference type="NCBI Taxonomy" id="1215330"/>
    <lineage>
        <taxon>Eukaryota</taxon>
        <taxon>Fungi</taxon>
        <taxon>Dikarya</taxon>
        <taxon>Ascomycota</taxon>
        <taxon>Pezizomycotina</taxon>
        <taxon>Eurotiomycetes</taxon>
        <taxon>Eurotiomycetidae</taxon>
        <taxon>Onygenales</taxon>
        <taxon>Arthrodermataceae</taxon>
        <taxon>Trichophyton</taxon>
    </lineage>
</organism>